<dbReference type="Proteomes" id="UP000728032">
    <property type="component" value="Unassembled WGS sequence"/>
</dbReference>
<name>A0A7R9MSI2_9ACAR</name>
<reference evidence="1" key="1">
    <citation type="submission" date="2020-11" db="EMBL/GenBank/DDBJ databases">
        <authorList>
            <person name="Tran Van P."/>
        </authorList>
    </citation>
    <scope>NUCLEOTIDE SEQUENCE</scope>
</reference>
<dbReference type="InterPro" id="IPR023674">
    <property type="entry name" value="Ribosomal_uL1-like"/>
</dbReference>
<gene>
    <name evidence="1" type="ORF">ONB1V03_LOCUS22159</name>
</gene>
<organism evidence="1">
    <name type="scientific">Oppiella nova</name>
    <dbReference type="NCBI Taxonomy" id="334625"/>
    <lineage>
        <taxon>Eukaryota</taxon>
        <taxon>Metazoa</taxon>
        <taxon>Ecdysozoa</taxon>
        <taxon>Arthropoda</taxon>
        <taxon>Chelicerata</taxon>
        <taxon>Arachnida</taxon>
        <taxon>Acari</taxon>
        <taxon>Acariformes</taxon>
        <taxon>Sarcoptiformes</taxon>
        <taxon>Oribatida</taxon>
        <taxon>Brachypylina</taxon>
        <taxon>Oppioidea</taxon>
        <taxon>Oppiidae</taxon>
        <taxon>Oppiella</taxon>
    </lineage>
</organism>
<dbReference type="EMBL" id="CAJPVJ010047550">
    <property type="protein sequence ID" value="CAG2182738.1"/>
    <property type="molecule type" value="Genomic_DNA"/>
</dbReference>
<keyword evidence="2" id="KW-1185">Reference proteome</keyword>
<accession>A0A7R9MSI2</accession>
<evidence type="ECO:0000313" key="1">
    <source>
        <dbReference type="EMBL" id="CAD7665602.1"/>
    </source>
</evidence>
<protein>
    <submittedName>
        <fullName evidence="1">Uncharacterized protein</fullName>
    </submittedName>
</protein>
<dbReference type="SUPFAM" id="SSF56808">
    <property type="entry name" value="Ribosomal protein L1"/>
    <property type="match status" value="1"/>
</dbReference>
<sequence length="115" mass="13165">MKKLVNQFVKGIEYKLVKDEFESDLGSVRVPFGRLDMSDQHLHQNLTFLLSTIEKHKPSTSIVPFITRVLIQSEPSKEEFALKFWDYVDGYEARNAEAVDDEADDKGDDKALTSL</sequence>
<dbReference type="Gene3D" id="3.30.190.20">
    <property type="match status" value="1"/>
</dbReference>
<evidence type="ECO:0000313" key="2">
    <source>
        <dbReference type="Proteomes" id="UP000728032"/>
    </source>
</evidence>
<proteinExistence type="predicted"/>
<dbReference type="OrthoDB" id="1747252at2759"/>
<dbReference type="EMBL" id="OC962375">
    <property type="protein sequence ID" value="CAD7665602.1"/>
    <property type="molecule type" value="Genomic_DNA"/>
</dbReference>
<dbReference type="AlphaFoldDB" id="A0A7R9MSI2"/>